<sequence>MKSENRINKILIIKIGLLNLIFIWILGYFTNDIPVTLRNGEIVVKNKFNLQRIRILASCFEDDTYDSNNNKDILARTYNDPIYSFYKTNPKTKGRINERKICFMKKIYPNIDKDGVNYESQFFELRNKVLAPIEKRNQGLLEAHHNLLNFGNYVSDMKSYGLAIEEVKKNIDSFRNTCESQILGIKNLLSSYMDSCGTQIKEVRNYIVDKYDFTNNLPEENKYKDTQGDFHANSIYSKYYSDENDSKSNDDNSSLAEKKNSEPYYDENYGASVDENKKVYDYTHKNEACYNGSDSSDNGSDSSNDEDVYETFKKHYQRKLKDAEKARHGNNDIPYIDDTNSSDIEINYDYATFKKYDYDKLKDASKVGCGNNDNTSHKTDNVYENANDNHNNEI</sequence>
<feature type="compositionally biased region" description="Polar residues" evidence="1">
    <location>
        <begin position="382"/>
        <end position="394"/>
    </location>
</feature>
<keyword evidence="2" id="KW-0812">Transmembrane</keyword>
<dbReference type="VEuPathDB" id="PlasmoDB:PBANKA_1200600"/>
<dbReference type="EMBL" id="LT608260">
    <property type="protein sequence ID" value="SCO63471.1"/>
    <property type="molecule type" value="Genomic_DNA"/>
</dbReference>
<protein>
    <submittedName>
        <fullName evidence="3">Uncharacterized protein</fullName>
    </submittedName>
</protein>
<reference evidence="3 4" key="1">
    <citation type="submission" date="2016-08" db="EMBL/GenBank/DDBJ databases">
        <authorList>
            <consortium name="Pathogen Informatics"/>
        </authorList>
    </citation>
    <scope>NUCLEOTIDE SEQUENCE [LARGE SCALE GENOMIC DNA]</scope>
    <source>
        <strain evidence="3 4">SP11 Antwerpcl1</strain>
    </source>
</reference>
<evidence type="ECO:0000256" key="2">
    <source>
        <dbReference type="SAM" id="Phobius"/>
    </source>
</evidence>
<feature type="region of interest" description="Disordered" evidence="1">
    <location>
        <begin position="241"/>
        <end position="270"/>
    </location>
</feature>
<feature type="transmembrane region" description="Helical" evidence="2">
    <location>
        <begin position="12"/>
        <end position="29"/>
    </location>
</feature>
<evidence type="ECO:0000256" key="1">
    <source>
        <dbReference type="SAM" id="MobiDB-lite"/>
    </source>
</evidence>
<feature type="non-terminal residue" evidence="3">
    <location>
        <position position="394"/>
    </location>
</feature>
<keyword evidence="2" id="KW-1133">Transmembrane helix</keyword>
<feature type="region of interest" description="Disordered" evidence="1">
    <location>
        <begin position="366"/>
        <end position="394"/>
    </location>
</feature>
<keyword evidence="2" id="KW-0472">Membrane</keyword>
<feature type="compositionally biased region" description="Basic and acidic residues" evidence="1">
    <location>
        <begin position="241"/>
        <end position="261"/>
    </location>
</feature>
<organism evidence="3 4">
    <name type="scientific">Plasmodium berghei</name>
    <dbReference type="NCBI Taxonomy" id="5821"/>
    <lineage>
        <taxon>Eukaryota</taxon>
        <taxon>Sar</taxon>
        <taxon>Alveolata</taxon>
        <taxon>Apicomplexa</taxon>
        <taxon>Aconoidasida</taxon>
        <taxon>Haemosporida</taxon>
        <taxon>Plasmodiidae</taxon>
        <taxon>Plasmodium</taxon>
        <taxon>Plasmodium (Vinckeia)</taxon>
    </lineage>
</organism>
<dbReference type="Proteomes" id="UP000219860">
    <property type="component" value="Chromosome 12"/>
</dbReference>
<evidence type="ECO:0000313" key="3">
    <source>
        <dbReference type="EMBL" id="SCO63471.1"/>
    </source>
</evidence>
<gene>
    <name evidence="3" type="ORF">PBSP11A_000303900</name>
</gene>
<dbReference type="AlphaFoldDB" id="A0A1D3SJ43"/>
<dbReference type="OrthoDB" id="373057at2759"/>
<proteinExistence type="predicted"/>
<name>A0A1D3SJ43_PLABE</name>
<evidence type="ECO:0000313" key="4">
    <source>
        <dbReference type="Proteomes" id="UP000219860"/>
    </source>
</evidence>
<accession>A0A1D3SJ43</accession>